<evidence type="ECO:0000313" key="1">
    <source>
        <dbReference type="EMBL" id="KAJ9649475.1"/>
    </source>
</evidence>
<gene>
    <name evidence="1" type="ORF">H2199_000250</name>
</gene>
<dbReference type="Proteomes" id="UP001172680">
    <property type="component" value="Unassembled WGS sequence"/>
</dbReference>
<protein>
    <submittedName>
        <fullName evidence="1">Uncharacterized protein</fullName>
    </submittedName>
</protein>
<sequence>MPSFEAEEGEEGWKTIAPGVRQRTIQSDKRVRIVSEDRAKPQEQLRVEQINALPDEEWAPIALRMNGARGYYGLIPWRTRENDSVSSRSRSGGGGDGDVGADADALDPNTVYSGQTALYHAVSSNKIQHARMLLDYGADPNMYSVYPNYNDDDLWQTPLHCAASDWRPDLVQLLIAHGANINALSLLKGQTALHHAVLAARTWFLRRDWADLELVIRYLISADADVNVRDENLLTPLDIWLVTDAIHKDKDFRPISELMLRAGADINVPGDGGNSSFLLSASLGGPSDLFRLLLEHGNPNVNQQNDDGDTALHLLAQRGLWTVSYWP</sequence>
<organism evidence="1 2">
    <name type="scientific">Coniosporium tulheliwenetii</name>
    <dbReference type="NCBI Taxonomy" id="3383036"/>
    <lineage>
        <taxon>Eukaryota</taxon>
        <taxon>Fungi</taxon>
        <taxon>Dikarya</taxon>
        <taxon>Ascomycota</taxon>
        <taxon>Pezizomycotina</taxon>
        <taxon>Dothideomycetes</taxon>
        <taxon>Dothideomycetes incertae sedis</taxon>
        <taxon>Coniosporium</taxon>
    </lineage>
</organism>
<dbReference type="EMBL" id="JAPDRP010000001">
    <property type="protein sequence ID" value="KAJ9649475.1"/>
    <property type="molecule type" value="Genomic_DNA"/>
</dbReference>
<name>A0ACC2ZPP7_9PEZI</name>
<comment type="caution">
    <text evidence="1">The sequence shown here is derived from an EMBL/GenBank/DDBJ whole genome shotgun (WGS) entry which is preliminary data.</text>
</comment>
<keyword evidence="2" id="KW-1185">Reference proteome</keyword>
<accession>A0ACC2ZPP7</accession>
<proteinExistence type="predicted"/>
<reference evidence="1" key="1">
    <citation type="submission" date="2022-10" db="EMBL/GenBank/DDBJ databases">
        <title>Culturing micro-colonial fungi from biological soil crusts in the Mojave desert and describing Neophaeococcomyces mojavensis, and introducing the new genera and species Taxawa tesnikishii.</title>
        <authorList>
            <person name="Kurbessoian T."/>
            <person name="Stajich J.E."/>
        </authorList>
    </citation>
    <scope>NUCLEOTIDE SEQUENCE</scope>
    <source>
        <strain evidence="1">JES_115</strain>
    </source>
</reference>
<evidence type="ECO:0000313" key="2">
    <source>
        <dbReference type="Proteomes" id="UP001172680"/>
    </source>
</evidence>